<sequence>MAADLSRLHSSPPFCPFPVDCPLLPSPGLTSSDALTSSDEDHHCLAHLTCQMANHMLLEQSHVVRHKPPSLPAAAIACRDMPRWADLFTDSPQSSLWPSSGSSYCGKKASVPAYKSPPPEGYPIWDARPAYEPGTVENPDKIAPGLRWNQTLPSDNAKWTKEEKPSDIRPERAPKQGDSGKRKPRAKNNQWKTRKGECYVGLSLQHQQRKEAVSPGDDLKTRSVGGGSTGTGVFLPKTGGKMGKTEQGRKQPRGGGGGGCSTVLIPARVAQALLIHFSKMGHHPQPQPSPVLDGVPADSSGGGGWDQQKSQTRPLAEEPAIDYCNEMGLPQEWMY</sequence>
<organism evidence="1 2">
    <name type="scientific">Melastoma candidum</name>
    <dbReference type="NCBI Taxonomy" id="119954"/>
    <lineage>
        <taxon>Eukaryota</taxon>
        <taxon>Viridiplantae</taxon>
        <taxon>Streptophyta</taxon>
        <taxon>Embryophyta</taxon>
        <taxon>Tracheophyta</taxon>
        <taxon>Spermatophyta</taxon>
        <taxon>Magnoliopsida</taxon>
        <taxon>eudicotyledons</taxon>
        <taxon>Gunneridae</taxon>
        <taxon>Pentapetalae</taxon>
        <taxon>rosids</taxon>
        <taxon>malvids</taxon>
        <taxon>Myrtales</taxon>
        <taxon>Melastomataceae</taxon>
        <taxon>Melastomatoideae</taxon>
        <taxon>Melastomateae</taxon>
        <taxon>Melastoma</taxon>
    </lineage>
</organism>
<accession>A0ACB9RVG4</accession>
<keyword evidence="2" id="KW-1185">Reference proteome</keyword>
<proteinExistence type="predicted"/>
<comment type="caution">
    <text evidence="1">The sequence shown here is derived from an EMBL/GenBank/DDBJ whole genome shotgun (WGS) entry which is preliminary data.</text>
</comment>
<evidence type="ECO:0000313" key="1">
    <source>
        <dbReference type="EMBL" id="KAI4382403.1"/>
    </source>
</evidence>
<dbReference type="EMBL" id="CM042882">
    <property type="protein sequence ID" value="KAI4382403.1"/>
    <property type="molecule type" value="Genomic_DNA"/>
</dbReference>
<gene>
    <name evidence="1" type="ORF">MLD38_008374</name>
</gene>
<reference evidence="2" key="1">
    <citation type="journal article" date="2023" name="Front. Plant Sci.">
        <title>Chromosomal-level genome assembly of Melastoma candidum provides insights into trichome evolution.</title>
        <authorList>
            <person name="Zhong Y."/>
            <person name="Wu W."/>
            <person name="Sun C."/>
            <person name="Zou P."/>
            <person name="Liu Y."/>
            <person name="Dai S."/>
            <person name="Zhou R."/>
        </authorList>
    </citation>
    <scope>NUCLEOTIDE SEQUENCE [LARGE SCALE GENOMIC DNA]</scope>
</reference>
<name>A0ACB9RVG4_9MYRT</name>
<evidence type="ECO:0000313" key="2">
    <source>
        <dbReference type="Proteomes" id="UP001057402"/>
    </source>
</evidence>
<protein>
    <submittedName>
        <fullName evidence="1">Uncharacterized protein</fullName>
    </submittedName>
</protein>
<dbReference type="Proteomes" id="UP001057402">
    <property type="component" value="Chromosome 3"/>
</dbReference>